<dbReference type="AlphaFoldDB" id="A0A1H1FWA3"/>
<dbReference type="Proteomes" id="UP000181917">
    <property type="component" value="Unassembled WGS sequence"/>
</dbReference>
<keyword evidence="1" id="KW-0472">Membrane</keyword>
<proteinExistence type="predicted"/>
<feature type="transmembrane region" description="Helical" evidence="1">
    <location>
        <begin position="12"/>
        <end position="35"/>
    </location>
</feature>
<evidence type="ECO:0000313" key="2">
    <source>
        <dbReference type="EMBL" id="SDR05221.1"/>
    </source>
</evidence>
<evidence type="ECO:0000256" key="1">
    <source>
        <dbReference type="SAM" id="Phobius"/>
    </source>
</evidence>
<name>A0A1H1FWA3_9MICC</name>
<organism evidence="2 3">
    <name type="scientific">Crystallibacter crystallopoietes</name>
    <dbReference type="NCBI Taxonomy" id="37928"/>
    <lineage>
        <taxon>Bacteria</taxon>
        <taxon>Bacillati</taxon>
        <taxon>Actinomycetota</taxon>
        <taxon>Actinomycetes</taxon>
        <taxon>Micrococcales</taxon>
        <taxon>Micrococcaceae</taxon>
        <taxon>Crystallibacter</taxon>
    </lineage>
</organism>
<evidence type="ECO:0008006" key="4">
    <source>
        <dbReference type="Google" id="ProtNLM"/>
    </source>
</evidence>
<keyword evidence="1" id="KW-1133">Transmembrane helix</keyword>
<dbReference type="EMBL" id="FNKH01000002">
    <property type="protein sequence ID" value="SDR05221.1"/>
    <property type="molecule type" value="Genomic_DNA"/>
</dbReference>
<reference evidence="2 3" key="1">
    <citation type="submission" date="2016-10" db="EMBL/GenBank/DDBJ databases">
        <authorList>
            <person name="de Groot N.N."/>
        </authorList>
    </citation>
    <scope>NUCLEOTIDE SEQUENCE [LARGE SCALE GENOMIC DNA]</scope>
    <source>
        <strain evidence="2 3">DSM 20117</strain>
    </source>
</reference>
<keyword evidence="3" id="KW-1185">Reference proteome</keyword>
<accession>A0A1H1FWA3</accession>
<protein>
    <recommendedName>
        <fullName evidence="4">DUF2269 domain-containing protein</fullName>
    </recommendedName>
</protein>
<dbReference type="RefSeq" id="WP_170837962.1">
    <property type="nucleotide sequence ID" value="NZ_CP018863.1"/>
</dbReference>
<dbReference type="STRING" id="37928.SAMN04489742_3691"/>
<sequence>MKMPPRLRKLALTAHVTASVGWLGAVAGFLVLAIAGLGSRDLQTVRAAYISMELIGWFAIVPLSLASLLTGLIQALGTVWGLFRHYWVLAKLLITVVASFLLVVHMQPVSLMADRAAGTSLAFADPDGLKVQLLADAGAALAVLLVAVVLSVYKPQGRTRYGWRKQQEQRAAWLP</sequence>
<feature type="transmembrane region" description="Helical" evidence="1">
    <location>
        <begin position="92"/>
        <end position="113"/>
    </location>
</feature>
<evidence type="ECO:0000313" key="3">
    <source>
        <dbReference type="Proteomes" id="UP000181917"/>
    </source>
</evidence>
<keyword evidence="1" id="KW-0812">Transmembrane</keyword>
<feature type="transmembrane region" description="Helical" evidence="1">
    <location>
        <begin position="55"/>
        <end position="80"/>
    </location>
</feature>
<gene>
    <name evidence="2" type="ORF">SAMN04489742_3691</name>
</gene>
<feature type="transmembrane region" description="Helical" evidence="1">
    <location>
        <begin position="133"/>
        <end position="153"/>
    </location>
</feature>